<proteinExistence type="inferred from homology"/>
<evidence type="ECO:0000256" key="16">
    <source>
        <dbReference type="ARBA" id="ARBA00048535"/>
    </source>
</evidence>
<evidence type="ECO:0000256" key="7">
    <source>
        <dbReference type="ARBA" id="ARBA00042026"/>
    </source>
</evidence>
<evidence type="ECO:0000256" key="21">
    <source>
        <dbReference type="ARBA" id="ARBA00049188"/>
    </source>
</evidence>
<comment type="catalytic activity">
    <reaction evidence="12">
        <text>15-oxo-(5S,6R)-dihydroxy-(7E,9E,11Z)-eicosatrienoate + NADH + H(+) = (5S,6R,15S)-trihydroxy-(7E,9E,11Z)-eicosatrienoate + NAD(+)</text>
        <dbReference type="Rhea" id="RHEA:41596"/>
        <dbReference type="ChEBI" id="CHEBI:15378"/>
        <dbReference type="ChEBI" id="CHEBI:57540"/>
        <dbReference type="ChEBI" id="CHEBI:57945"/>
        <dbReference type="ChEBI" id="CHEBI:78325"/>
        <dbReference type="ChEBI" id="CHEBI:78329"/>
    </reaction>
    <physiologicalReaction direction="left-to-right" evidence="12">
        <dbReference type="Rhea" id="RHEA:41597"/>
    </physiologicalReaction>
</comment>
<dbReference type="EnsemblMetazoa" id="XM_020001949.1">
    <property type="protein sequence ID" value="XP_019857508.1"/>
    <property type="gene ID" value="LOC100639580"/>
</dbReference>
<reference evidence="23" key="2">
    <citation type="submission" date="2017-05" db="UniProtKB">
        <authorList>
            <consortium name="EnsemblMetazoa"/>
        </authorList>
    </citation>
    <scope>IDENTIFICATION</scope>
</reference>
<comment type="catalytic activity">
    <reaction evidence="14">
        <text>resolvin D1 + NAD(+) = 17-oxoresolvin D1 + NADH + H(+)</text>
        <dbReference type="Rhea" id="RHEA:50128"/>
        <dbReference type="ChEBI" id="CHEBI:15378"/>
        <dbReference type="ChEBI" id="CHEBI:57540"/>
        <dbReference type="ChEBI" id="CHEBI:57945"/>
        <dbReference type="ChEBI" id="CHEBI:132079"/>
        <dbReference type="ChEBI" id="CHEBI:132081"/>
    </reaction>
    <physiologicalReaction direction="left-to-right" evidence="14">
        <dbReference type="Rhea" id="RHEA:50129"/>
    </physiologicalReaction>
</comment>
<evidence type="ECO:0000313" key="24">
    <source>
        <dbReference type="Proteomes" id="UP000007879"/>
    </source>
</evidence>
<sequence>MLSEQSAVVTGGAQGIGLATSRLLLQSGAKVAIFDLSKDKLSTTCDELKREFGTDRVLSFHCDVTDEEQVVKGFALTKETFGSVDILVNNAGITSPKEWKKTLLINLHAPMFASYTAMEYMKGSSKAVIVNVASMAGFCAIPGNESYSASKSGLIAFTRSMAQSTEGIRFNCICPSYTDTPLLGEPGKELDSTLSFIIEKQGGLLKPEQVSEGIVRLITDASLNGQVLKLTPRKGFHFEKYDSFMESLEKL</sequence>
<keyword evidence="2" id="KW-0560">Oxidoreductase</keyword>
<dbReference type="PANTHER" id="PTHR44229:SF4">
    <property type="entry name" value="15-HYDROXYPROSTAGLANDIN DEHYDROGENASE [NAD(+)]"/>
    <property type="match status" value="1"/>
</dbReference>
<dbReference type="GO" id="GO:0016404">
    <property type="term" value="F:15-hydroxyprostaglandin dehydrogenase (NAD+) activity"/>
    <property type="evidence" value="ECO:0007669"/>
    <property type="project" value="UniProtKB-EC"/>
</dbReference>
<evidence type="ECO:0000256" key="22">
    <source>
        <dbReference type="RuleBase" id="RU000363"/>
    </source>
</evidence>
<evidence type="ECO:0000256" key="14">
    <source>
        <dbReference type="ARBA" id="ARBA00048170"/>
    </source>
</evidence>
<dbReference type="SUPFAM" id="SSF51735">
    <property type="entry name" value="NAD(P)-binding Rossmann-fold domains"/>
    <property type="match status" value="1"/>
</dbReference>
<dbReference type="PROSITE" id="PS00061">
    <property type="entry name" value="ADH_SHORT"/>
    <property type="match status" value="1"/>
</dbReference>
<dbReference type="InterPro" id="IPR036291">
    <property type="entry name" value="NAD(P)-bd_dom_sf"/>
</dbReference>
<evidence type="ECO:0000256" key="13">
    <source>
        <dbReference type="ARBA" id="ARBA00048144"/>
    </source>
</evidence>
<dbReference type="PRINTS" id="PR00081">
    <property type="entry name" value="GDHRDH"/>
</dbReference>
<evidence type="ECO:0000256" key="1">
    <source>
        <dbReference type="ARBA" id="ARBA00006484"/>
    </source>
</evidence>
<comment type="catalytic activity">
    <reaction evidence="16">
        <text>lipoxin A4 + NAD(+) = 15-oxo-(5S,6R)-dihydroxy-(7E,9E,11Z,13E)-eicosatetraenoate + NADH + H(+)</text>
        <dbReference type="Rhea" id="RHEA:41572"/>
        <dbReference type="ChEBI" id="CHEBI:15378"/>
        <dbReference type="ChEBI" id="CHEBI:57540"/>
        <dbReference type="ChEBI" id="CHEBI:57945"/>
        <dbReference type="ChEBI" id="CHEBI:67026"/>
        <dbReference type="ChEBI" id="CHEBI:78311"/>
    </reaction>
    <physiologicalReaction direction="left-to-right" evidence="16">
        <dbReference type="Rhea" id="RHEA:41573"/>
    </physiologicalReaction>
</comment>
<dbReference type="OrthoDB" id="37659at2759"/>
<dbReference type="OMA" id="MKETSWP"/>
<comment type="function">
    <text evidence="8">Catalyzes the NAD-dependent dehydrogenation (oxidation) of a broad array of hydroxylated polyunsaturated fatty acids (mainly eicosanoids and docosanoids, including prostaglandins, lipoxins and resolvins), yielding their corresponding keto (oxo) metabolites. Decreases the levels of the pro-proliferative prostaglandins such as prostaglandin E2 (whose activity is increased in cancer because of an increase in the expression of cyclooxygenase 2) and generates oxo-fatty acid products that can profoundly influence cell function by abrogating pro-inflammatory cytokine expression. Converts resolvins E1, D1 and D2 to their oxo products, which represents a mode of resolvin inactivation. Resolvin E1 plays important roles during the resolution phase of acute inflammation, while resolvins D1 and D2 have a unique role in obesity-induced adipose inflammation.</text>
</comment>
<evidence type="ECO:0000256" key="12">
    <source>
        <dbReference type="ARBA" id="ARBA00048140"/>
    </source>
</evidence>
<dbReference type="Pfam" id="PF00106">
    <property type="entry name" value="adh_short"/>
    <property type="match status" value="1"/>
</dbReference>
<accession>A0A1X7TVT1</accession>
<evidence type="ECO:0000256" key="17">
    <source>
        <dbReference type="ARBA" id="ARBA00048611"/>
    </source>
</evidence>
<evidence type="ECO:0000256" key="5">
    <source>
        <dbReference type="ARBA" id="ARBA00040276"/>
    </source>
</evidence>
<comment type="catalytic activity">
    <reaction evidence="10">
        <text>resolvin D1 + NAD(+) = 8-oxoresolvin D1 + NADH + H(+)</text>
        <dbReference type="Rhea" id="RHEA:50124"/>
        <dbReference type="ChEBI" id="CHEBI:15378"/>
        <dbReference type="ChEBI" id="CHEBI:57540"/>
        <dbReference type="ChEBI" id="CHEBI:57945"/>
        <dbReference type="ChEBI" id="CHEBI:132079"/>
        <dbReference type="ChEBI" id="CHEBI:132080"/>
    </reaction>
    <physiologicalReaction direction="left-to-right" evidence="10">
        <dbReference type="Rhea" id="RHEA:50125"/>
    </physiologicalReaction>
</comment>
<dbReference type="KEGG" id="aqu:100639580"/>
<evidence type="ECO:0000256" key="4">
    <source>
        <dbReference type="ARBA" id="ARBA00039060"/>
    </source>
</evidence>
<comment type="similarity">
    <text evidence="1 22">Belongs to the short-chain dehydrogenases/reductases (SDR) family.</text>
</comment>
<comment type="catalytic activity">
    <reaction evidence="13">
        <text>(11R)-hydroxy-(5Z,8Z,12E,14Z)-eicosatetraenoate + NAD(+) = 11-oxo-(5Z,8Z,12E,14Z)-eicosatetraenoate + NADH + H(+)</text>
        <dbReference type="Rhea" id="RHEA:48640"/>
        <dbReference type="ChEBI" id="CHEBI:15378"/>
        <dbReference type="ChEBI" id="CHEBI:57540"/>
        <dbReference type="ChEBI" id="CHEBI:57945"/>
        <dbReference type="ChEBI" id="CHEBI:78836"/>
        <dbReference type="ChEBI" id="CHEBI:90697"/>
    </reaction>
    <physiologicalReaction direction="left-to-right" evidence="13">
        <dbReference type="Rhea" id="RHEA:48641"/>
    </physiologicalReaction>
</comment>
<keyword evidence="24" id="KW-1185">Reference proteome</keyword>
<dbReference type="GO" id="GO:0047034">
    <property type="term" value="F:15-hydroxyicosatetraenoate dehydrogenase activity"/>
    <property type="evidence" value="ECO:0007669"/>
    <property type="project" value="UniProtKB-EC"/>
</dbReference>
<dbReference type="InterPro" id="IPR002347">
    <property type="entry name" value="SDR_fam"/>
</dbReference>
<dbReference type="EC" id="1.1.1.141" evidence="3"/>
<evidence type="ECO:0000256" key="19">
    <source>
        <dbReference type="ARBA" id="ARBA00048921"/>
    </source>
</evidence>
<evidence type="ECO:0000256" key="15">
    <source>
        <dbReference type="ARBA" id="ARBA00048393"/>
    </source>
</evidence>
<protein>
    <recommendedName>
        <fullName evidence="5">15-hydroxyprostaglandin dehydrogenase [NAD(+)]</fullName>
        <ecNumber evidence="3">1.1.1.141</ecNumber>
        <ecNumber evidence="4">1.1.1.232</ecNumber>
    </recommendedName>
    <alternativeName>
        <fullName evidence="7">Eicosanoid/docosanoid dehydrogenase [NAD(+)]</fullName>
    </alternativeName>
    <alternativeName>
        <fullName evidence="6">Prostaglandin dehydrogenase 1</fullName>
    </alternativeName>
</protein>
<evidence type="ECO:0000256" key="8">
    <source>
        <dbReference type="ARBA" id="ARBA00045705"/>
    </source>
</evidence>
<evidence type="ECO:0000256" key="9">
    <source>
        <dbReference type="ARBA" id="ARBA00047325"/>
    </source>
</evidence>
<evidence type="ECO:0000313" key="23">
    <source>
        <dbReference type="EnsemblMetazoa" id="Aqu2.1.19191_001"/>
    </source>
</evidence>
<comment type="catalytic activity">
    <reaction evidence="20">
        <text>(15S)-hydroxy-(5Z,8Z,11Z,13E)-eicosatetraenoate + NAD(+) = 15-oxo-(5Z,8Z,11Z,13E)-eicosatetraenoate + NADH + H(+)</text>
        <dbReference type="Rhea" id="RHEA:23260"/>
        <dbReference type="ChEBI" id="CHEBI:15378"/>
        <dbReference type="ChEBI" id="CHEBI:57409"/>
        <dbReference type="ChEBI" id="CHEBI:57410"/>
        <dbReference type="ChEBI" id="CHEBI:57540"/>
        <dbReference type="ChEBI" id="CHEBI:57945"/>
        <dbReference type="EC" id="1.1.1.232"/>
    </reaction>
    <physiologicalReaction direction="left-to-right" evidence="20">
        <dbReference type="Rhea" id="RHEA:23261"/>
    </physiologicalReaction>
</comment>
<comment type="catalytic activity">
    <reaction evidence="15">
        <text>resolvin D2 + NAD(+) = 7-oxoresolvin D2 + NADH + H(+)</text>
        <dbReference type="Rhea" id="RHEA:53584"/>
        <dbReference type="ChEBI" id="CHEBI:15378"/>
        <dbReference type="ChEBI" id="CHEBI:57540"/>
        <dbReference type="ChEBI" id="CHEBI:57945"/>
        <dbReference type="ChEBI" id="CHEBI:133367"/>
        <dbReference type="ChEBI" id="CHEBI:137497"/>
    </reaction>
    <physiologicalReaction direction="left-to-right" evidence="15">
        <dbReference type="Rhea" id="RHEA:53585"/>
    </physiologicalReaction>
</comment>
<dbReference type="EC" id="1.1.1.232" evidence="4"/>
<comment type="catalytic activity">
    <reaction evidence="9">
        <text>prostaglandin E1 + NAD(+) = 15-oxoprostaglandin E1 + NADH + H(+)</text>
        <dbReference type="Rhea" id="RHEA:16477"/>
        <dbReference type="ChEBI" id="CHEBI:15378"/>
        <dbReference type="ChEBI" id="CHEBI:57397"/>
        <dbReference type="ChEBI" id="CHEBI:57401"/>
        <dbReference type="ChEBI" id="CHEBI:57540"/>
        <dbReference type="ChEBI" id="CHEBI:57945"/>
    </reaction>
    <physiologicalReaction direction="left-to-right" evidence="9">
        <dbReference type="Rhea" id="RHEA:16478"/>
    </physiologicalReaction>
</comment>
<comment type="catalytic activity">
    <reaction evidence="11">
        <text>14-hydroxy-(4Z,7Z,10Z,12E,16Z,19Z)-docosahexaenoate + NAD(+) = 14-oxo-(4Z,7Z,10Z,12E,16Z,19Z)-docosahexaenoate + NADH + H(+)</text>
        <dbReference type="Rhea" id="RHEA:48952"/>
        <dbReference type="ChEBI" id="CHEBI:15378"/>
        <dbReference type="ChEBI" id="CHEBI:57540"/>
        <dbReference type="ChEBI" id="CHEBI:57945"/>
        <dbReference type="ChEBI" id="CHEBI:90866"/>
        <dbReference type="ChEBI" id="CHEBI:90867"/>
    </reaction>
    <physiologicalReaction direction="left-to-right" evidence="11">
        <dbReference type="Rhea" id="RHEA:48953"/>
    </physiologicalReaction>
</comment>
<dbReference type="GO" id="GO:0005737">
    <property type="term" value="C:cytoplasm"/>
    <property type="evidence" value="ECO:0007669"/>
    <property type="project" value="TreeGrafter"/>
</dbReference>
<organism evidence="23">
    <name type="scientific">Amphimedon queenslandica</name>
    <name type="common">Sponge</name>
    <dbReference type="NCBI Taxonomy" id="400682"/>
    <lineage>
        <taxon>Eukaryota</taxon>
        <taxon>Metazoa</taxon>
        <taxon>Porifera</taxon>
        <taxon>Demospongiae</taxon>
        <taxon>Heteroscleromorpha</taxon>
        <taxon>Haplosclerida</taxon>
        <taxon>Niphatidae</taxon>
        <taxon>Amphimedon</taxon>
    </lineage>
</organism>
<evidence type="ECO:0000256" key="3">
    <source>
        <dbReference type="ARBA" id="ARBA00038968"/>
    </source>
</evidence>
<gene>
    <name evidence="23" type="primary">100639580</name>
</gene>
<dbReference type="InterPro" id="IPR020904">
    <property type="entry name" value="Sc_DH/Rdtase_CS"/>
</dbReference>
<evidence type="ECO:0000256" key="11">
    <source>
        <dbReference type="ARBA" id="ARBA00048008"/>
    </source>
</evidence>
<dbReference type="Gene3D" id="3.40.50.720">
    <property type="entry name" value="NAD(P)-binding Rossmann-like Domain"/>
    <property type="match status" value="1"/>
</dbReference>
<dbReference type="Proteomes" id="UP000007879">
    <property type="component" value="Unassembled WGS sequence"/>
</dbReference>
<dbReference type="STRING" id="400682.A0A1X7TVT1"/>
<dbReference type="AlphaFoldDB" id="A0A1X7TVT1"/>
<dbReference type="PRINTS" id="PR00080">
    <property type="entry name" value="SDRFAMILY"/>
</dbReference>
<reference evidence="24" key="1">
    <citation type="journal article" date="2010" name="Nature">
        <title>The Amphimedon queenslandica genome and the evolution of animal complexity.</title>
        <authorList>
            <person name="Srivastava M."/>
            <person name="Simakov O."/>
            <person name="Chapman J."/>
            <person name="Fahey B."/>
            <person name="Gauthier M.E."/>
            <person name="Mitros T."/>
            <person name="Richards G.S."/>
            <person name="Conaco C."/>
            <person name="Dacre M."/>
            <person name="Hellsten U."/>
            <person name="Larroux C."/>
            <person name="Putnam N.H."/>
            <person name="Stanke M."/>
            <person name="Adamska M."/>
            <person name="Darling A."/>
            <person name="Degnan S.M."/>
            <person name="Oakley T.H."/>
            <person name="Plachetzki D.C."/>
            <person name="Zhai Y."/>
            <person name="Adamski M."/>
            <person name="Calcino A."/>
            <person name="Cummins S.F."/>
            <person name="Goodstein D.M."/>
            <person name="Harris C."/>
            <person name="Jackson D.J."/>
            <person name="Leys S.P."/>
            <person name="Shu S."/>
            <person name="Woodcroft B.J."/>
            <person name="Vervoort M."/>
            <person name="Kosik K.S."/>
            <person name="Manning G."/>
            <person name="Degnan B.M."/>
            <person name="Rokhsar D.S."/>
        </authorList>
    </citation>
    <scope>NUCLEOTIDE SEQUENCE [LARGE SCALE GENOMIC DNA]</scope>
</reference>
<evidence type="ECO:0000256" key="18">
    <source>
        <dbReference type="ARBA" id="ARBA00048739"/>
    </source>
</evidence>
<comment type="catalytic activity">
    <reaction evidence="18">
        <text>prostaglandin E2 + NAD(+) = 15-oxoprostaglandin E2 + NADH + H(+)</text>
        <dbReference type="Rhea" id="RHEA:11876"/>
        <dbReference type="ChEBI" id="CHEBI:15378"/>
        <dbReference type="ChEBI" id="CHEBI:57400"/>
        <dbReference type="ChEBI" id="CHEBI:57540"/>
        <dbReference type="ChEBI" id="CHEBI:57945"/>
        <dbReference type="ChEBI" id="CHEBI:606564"/>
        <dbReference type="EC" id="1.1.1.141"/>
    </reaction>
    <physiologicalReaction direction="left-to-right" evidence="18">
        <dbReference type="Rhea" id="RHEA:11877"/>
    </physiologicalReaction>
</comment>
<dbReference type="InParanoid" id="A0A1X7TVT1"/>
<evidence type="ECO:0000256" key="2">
    <source>
        <dbReference type="ARBA" id="ARBA00023002"/>
    </source>
</evidence>
<evidence type="ECO:0000256" key="6">
    <source>
        <dbReference type="ARBA" id="ARBA00041812"/>
    </source>
</evidence>
<dbReference type="PANTHER" id="PTHR44229">
    <property type="entry name" value="15-HYDROXYPROSTAGLANDIN DEHYDROGENASE [NAD(+)]"/>
    <property type="match status" value="1"/>
</dbReference>
<dbReference type="EnsemblMetazoa" id="Aqu2.1.19191_001">
    <property type="protein sequence ID" value="Aqu2.1.19191_001"/>
    <property type="gene ID" value="Aqu2.1.19191"/>
</dbReference>
<comment type="catalytic activity">
    <reaction evidence="19">
        <text>resolvin D2 + NAD(+) = 16-oxoresolvin D2 + NADH + H(+)</text>
        <dbReference type="Rhea" id="RHEA:53588"/>
        <dbReference type="ChEBI" id="CHEBI:15378"/>
        <dbReference type="ChEBI" id="CHEBI:57540"/>
        <dbReference type="ChEBI" id="CHEBI:57945"/>
        <dbReference type="ChEBI" id="CHEBI:133367"/>
        <dbReference type="ChEBI" id="CHEBI:137498"/>
    </reaction>
    <physiologicalReaction direction="left-to-right" evidence="19">
        <dbReference type="Rhea" id="RHEA:53589"/>
    </physiologicalReaction>
</comment>
<name>A0A1X7TVT1_AMPQE</name>
<evidence type="ECO:0000256" key="10">
    <source>
        <dbReference type="ARBA" id="ARBA00047672"/>
    </source>
</evidence>
<evidence type="ECO:0000256" key="20">
    <source>
        <dbReference type="ARBA" id="ARBA00049151"/>
    </source>
</evidence>
<dbReference type="eggNOG" id="KOG4169">
    <property type="taxonomic scope" value="Eukaryota"/>
</dbReference>
<comment type="catalytic activity">
    <reaction evidence="21">
        <text>resolvin E1 + NAD(+) = 18-oxo-resolvin E1 + NADH + H(+)</text>
        <dbReference type="Rhea" id="RHEA:49244"/>
        <dbReference type="ChEBI" id="CHEBI:15378"/>
        <dbReference type="ChEBI" id="CHEBI:57540"/>
        <dbReference type="ChEBI" id="CHEBI:57945"/>
        <dbReference type="ChEBI" id="CHEBI:91000"/>
        <dbReference type="ChEBI" id="CHEBI:91001"/>
    </reaction>
    <physiologicalReaction direction="left-to-right" evidence="21">
        <dbReference type="Rhea" id="RHEA:49245"/>
    </physiologicalReaction>
</comment>
<comment type="catalytic activity">
    <reaction evidence="17">
        <text>prostaglandin A1 + NAD(+) = 15-oxo-prostaglandin A1 + NADH + H(+)</text>
        <dbReference type="Rhea" id="RHEA:41263"/>
        <dbReference type="ChEBI" id="CHEBI:15378"/>
        <dbReference type="ChEBI" id="CHEBI:57398"/>
        <dbReference type="ChEBI" id="CHEBI:57540"/>
        <dbReference type="ChEBI" id="CHEBI:57945"/>
        <dbReference type="ChEBI" id="CHEBI:85072"/>
    </reaction>
    <physiologicalReaction direction="left-to-right" evidence="17">
        <dbReference type="Rhea" id="RHEA:41264"/>
    </physiologicalReaction>
</comment>